<organism evidence="1 2">
    <name type="scientific">Proteus alimentorum</name>
    <dbReference type="NCBI Taxonomy" id="1973495"/>
    <lineage>
        <taxon>Bacteria</taxon>
        <taxon>Pseudomonadati</taxon>
        <taxon>Pseudomonadota</taxon>
        <taxon>Gammaproteobacteria</taxon>
        <taxon>Enterobacterales</taxon>
        <taxon>Morganellaceae</taxon>
        <taxon>Proteus</taxon>
    </lineage>
</organism>
<evidence type="ECO:0000313" key="1">
    <source>
        <dbReference type="EMBL" id="MBG2879734.1"/>
    </source>
</evidence>
<gene>
    <name evidence="1" type="ORF">I4902_10675</name>
</gene>
<name>A0ABS0IUN3_9GAMM</name>
<evidence type="ECO:0000313" key="2">
    <source>
        <dbReference type="Proteomes" id="UP000614721"/>
    </source>
</evidence>
<keyword evidence="2" id="KW-1185">Reference proteome</keyword>
<reference evidence="1 2" key="1">
    <citation type="submission" date="2020-11" db="EMBL/GenBank/DDBJ databases">
        <title>Enhanced detection system for hospital associated transmission using whole genome sequencing surveillance.</title>
        <authorList>
            <person name="Harrison L.H."/>
            <person name="Van Tyne D."/>
            <person name="Marsh J.W."/>
            <person name="Griffith M.P."/>
            <person name="Snyder D.J."/>
            <person name="Cooper V.S."/>
            <person name="Mustapha M."/>
        </authorList>
    </citation>
    <scope>NUCLEOTIDE SEQUENCE [LARGE SCALE GENOMIC DNA]</scope>
    <source>
        <strain evidence="1 2">PR00075</strain>
    </source>
</reference>
<evidence type="ECO:0008006" key="3">
    <source>
        <dbReference type="Google" id="ProtNLM"/>
    </source>
</evidence>
<sequence length="154" mass="17283">MGKENVYINNPDSFKPHAEIETNEVELRETSHTGHCYIINASGQNLKKVYIKHTVQKIHNTIVNEKTYNDIKNAGSTAEPLVFTYITGVGSPFDYWFIDIEVEAGYKYKTKDNFYCSVSNTDNGIVVITISSNLIAHFNFSSSSGCDIDLLGPY</sequence>
<accession>A0ABS0IUN3</accession>
<dbReference type="EMBL" id="JADSJP010000015">
    <property type="protein sequence ID" value="MBG2879734.1"/>
    <property type="molecule type" value="Genomic_DNA"/>
</dbReference>
<protein>
    <recommendedName>
        <fullName evidence="3">PLAT domain-containing protein</fullName>
    </recommendedName>
</protein>
<comment type="caution">
    <text evidence="1">The sequence shown here is derived from an EMBL/GenBank/DDBJ whole genome shotgun (WGS) entry which is preliminary data.</text>
</comment>
<proteinExistence type="predicted"/>
<dbReference type="Proteomes" id="UP000614721">
    <property type="component" value="Unassembled WGS sequence"/>
</dbReference>
<dbReference type="RefSeq" id="WP_196565941.1">
    <property type="nucleotide sequence ID" value="NZ_JADRYY010000002.1"/>
</dbReference>